<dbReference type="Gene3D" id="1.10.510.10">
    <property type="entry name" value="Transferase(Phosphotransferase) domain 1"/>
    <property type="match status" value="1"/>
</dbReference>
<feature type="compositionally biased region" description="Polar residues" evidence="6">
    <location>
        <begin position="339"/>
        <end position="348"/>
    </location>
</feature>
<evidence type="ECO:0000256" key="3">
    <source>
        <dbReference type="ARBA" id="ARBA00022777"/>
    </source>
</evidence>
<evidence type="ECO:0000256" key="6">
    <source>
        <dbReference type="SAM" id="MobiDB-lite"/>
    </source>
</evidence>
<dbReference type="PANTHER" id="PTHR11042:SF190">
    <property type="entry name" value="MITOSIS INHIBITOR PROTEIN KINASE MIK1"/>
    <property type="match status" value="1"/>
</dbReference>
<dbReference type="InParanoid" id="A0A5J5EG38"/>
<accession>A0A5J5EG38</accession>
<dbReference type="InterPro" id="IPR050339">
    <property type="entry name" value="CC_SR_Kinase"/>
</dbReference>
<dbReference type="PANTHER" id="PTHR11042">
    <property type="entry name" value="EUKARYOTIC TRANSLATION INITIATION FACTOR 2-ALPHA KINASE EIF2-ALPHA KINASE -RELATED"/>
    <property type="match status" value="1"/>
</dbReference>
<dbReference type="Gene3D" id="3.30.200.20">
    <property type="entry name" value="Phosphorylase Kinase, domain 1"/>
    <property type="match status" value="1"/>
</dbReference>
<comment type="caution">
    <text evidence="8">The sequence shown here is derived from an EMBL/GenBank/DDBJ whole genome shotgun (WGS) entry which is preliminary data.</text>
</comment>
<evidence type="ECO:0000259" key="7">
    <source>
        <dbReference type="PROSITE" id="PS50011"/>
    </source>
</evidence>
<organism evidence="8 9">
    <name type="scientific">Sphaerosporella brunnea</name>
    <dbReference type="NCBI Taxonomy" id="1250544"/>
    <lineage>
        <taxon>Eukaryota</taxon>
        <taxon>Fungi</taxon>
        <taxon>Dikarya</taxon>
        <taxon>Ascomycota</taxon>
        <taxon>Pezizomycotina</taxon>
        <taxon>Pezizomycetes</taxon>
        <taxon>Pezizales</taxon>
        <taxon>Pyronemataceae</taxon>
        <taxon>Sphaerosporella</taxon>
    </lineage>
</organism>
<feature type="region of interest" description="Disordered" evidence="6">
    <location>
        <begin position="310"/>
        <end position="364"/>
    </location>
</feature>
<evidence type="ECO:0000256" key="1">
    <source>
        <dbReference type="ARBA" id="ARBA00022679"/>
    </source>
</evidence>
<feature type="domain" description="Protein kinase" evidence="7">
    <location>
        <begin position="518"/>
        <end position="875"/>
    </location>
</feature>
<dbReference type="GO" id="GO:0005634">
    <property type="term" value="C:nucleus"/>
    <property type="evidence" value="ECO:0007669"/>
    <property type="project" value="TreeGrafter"/>
</dbReference>
<dbReference type="GO" id="GO:0004713">
    <property type="term" value="F:protein tyrosine kinase activity"/>
    <property type="evidence" value="ECO:0007669"/>
    <property type="project" value="TreeGrafter"/>
</dbReference>
<feature type="region of interest" description="Disordered" evidence="6">
    <location>
        <begin position="1"/>
        <end position="205"/>
    </location>
</feature>
<evidence type="ECO:0000313" key="8">
    <source>
        <dbReference type="EMBL" id="KAA8894027.1"/>
    </source>
</evidence>
<protein>
    <recommendedName>
        <fullName evidence="7">Protein kinase domain-containing protein</fullName>
    </recommendedName>
</protein>
<evidence type="ECO:0000256" key="4">
    <source>
        <dbReference type="ARBA" id="ARBA00022840"/>
    </source>
</evidence>
<feature type="compositionally biased region" description="Basic and acidic residues" evidence="6">
    <location>
        <begin position="317"/>
        <end position="327"/>
    </location>
</feature>
<name>A0A5J5EG38_9PEZI</name>
<dbReference type="GO" id="GO:0005524">
    <property type="term" value="F:ATP binding"/>
    <property type="evidence" value="ECO:0007669"/>
    <property type="project" value="UniProtKB-KW"/>
</dbReference>
<keyword evidence="9" id="KW-1185">Reference proteome</keyword>
<dbReference type="InterPro" id="IPR011009">
    <property type="entry name" value="Kinase-like_dom_sf"/>
</dbReference>
<feature type="compositionally biased region" description="Low complexity" evidence="6">
    <location>
        <begin position="56"/>
        <end position="70"/>
    </location>
</feature>
<dbReference type="EMBL" id="VXIS01000374">
    <property type="protein sequence ID" value="KAA8894027.1"/>
    <property type="molecule type" value="Genomic_DNA"/>
</dbReference>
<dbReference type="SMART" id="SM00220">
    <property type="entry name" value="S_TKc"/>
    <property type="match status" value="1"/>
</dbReference>
<evidence type="ECO:0000256" key="2">
    <source>
        <dbReference type="ARBA" id="ARBA00022741"/>
    </source>
</evidence>
<evidence type="ECO:0000256" key="5">
    <source>
        <dbReference type="ARBA" id="ARBA00037982"/>
    </source>
</evidence>
<dbReference type="SUPFAM" id="SSF56112">
    <property type="entry name" value="Protein kinase-like (PK-like)"/>
    <property type="match status" value="1"/>
</dbReference>
<dbReference type="PROSITE" id="PS00108">
    <property type="entry name" value="PROTEIN_KINASE_ST"/>
    <property type="match status" value="1"/>
</dbReference>
<feature type="region of interest" description="Disordered" evidence="6">
    <location>
        <begin position="543"/>
        <end position="564"/>
    </location>
</feature>
<dbReference type="Proteomes" id="UP000326924">
    <property type="component" value="Unassembled WGS sequence"/>
</dbReference>
<dbReference type="PROSITE" id="PS50011">
    <property type="entry name" value="PROTEIN_KINASE_DOM"/>
    <property type="match status" value="1"/>
</dbReference>
<keyword evidence="3" id="KW-0418">Kinase</keyword>
<keyword evidence="2" id="KW-0547">Nucleotide-binding</keyword>
<feature type="compositionally biased region" description="Low complexity" evidence="6">
    <location>
        <begin position="548"/>
        <end position="560"/>
    </location>
</feature>
<dbReference type="OrthoDB" id="5337378at2759"/>
<comment type="similarity">
    <text evidence="5">Belongs to the protein kinase superfamily. Ser/Thr protein kinase family. GCN2 subfamily.</text>
</comment>
<feature type="compositionally biased region" description="Basic and acidic residues" evidence="6">
    <location>
        <begin position="134"/>
        <end position="146"/>
    </location>
</feature>
<feature type="region of interest" description="Disordered" evidence="6">
    <location>
        <begin position="383"/>
        <end position="500"/>
    </location>
</feature>
<dbReference type="InterPro" id="IPR000719">
    <property type="entry name" value="Prot_kinase_dom"/>
</dbReference>
<feature type="compositionally biased region" description="Polar residues" evidence="6">
    <location>
        <begin position="120"/>
        <end position="133"/>
    </location>
</feature>
<sequence length="921" mass="100801">MVASCSPHRRHHGDTPALFSHPTTTAPTSPPRHLLRNPSLSSCSPFALTLPPPPSVTTRSASRRSSPTKPRSGETTPTKFPLSVSSSSSMNTAGLHPESCSPYSSSRDHKSGRPTFCPDATSNRPLTATTSPLKRSDRMMDADETSRGSPVAKRRSAHAGFYSSLRSSKAPVFNSPASSNISRSPSKRSATITKKSSGHTFEKPSFVRSRLQARQQLDFSSSVDTTSRVRRVTSVENLLAPISRDSPFATRNGPLPSASAHPHVRPLSRTAAFGAARESKQLSSGALEDWTTPQNYKSAKPNIMAFHSTGFVPKRGRPLDTDKDHGPQPDTPCKRTTAFPGSTFQSKHIGSRIPMGDLGSPHTPVPLGVHSGLLLNRRDSILSNDSYDQDDSTQSSGDYELPPTPTKKSRNAFDDGSVFTVSNTSKRSRTESDFIAGAPKPRATANFGSPKTPKDNVVPPDPSNLSISGKSYKHNPLRGSEPPMPVTPARDGPNFKASSPLFPQGAITEDGISLYSKFAEVKHIGTGQFSEVYRVTEKAERSHGLFTPGRSSESGFSSSPGEREPAIPQVYAVKKAKNRFLGPRDRRERMAEVQILRELANHEHVVSYVDHWTDEGGHLCIQTEFCENGSLDRFLEQHGTKGRLDEFRVWKMLLELCLGLQFIHEMGFMHLDIKPGNIFIVFSGALKIGDFGMAMKCPPEYDIEKEGDRAYIAQEVLDRRPGQPGDIFSLGVCMIEIAGNEALPPYGLEWESLRKGDISVAPTLSTSSSGEFVHRDEDGNPILTEVLEGCCVRDKLAGARRSNQQISANGVATPNGGRPRRGSMLHKPKPHHLVEPPDFMENNGLEKIVQRMIAEDPDARPTATELLKTKELHWIDSRRRSTATIFEGLWGPSDLVIGSGTGRQKLSRSQRLIEEDFSMNI</sequence>
<feature type="compositionally biased region" description="Polar residues" evidence="6">
    <location>
        <begin position="73"/>
        <end position="92"/>
    </location>
</feature>
<keyword evidence="1" id="KW-0808">Transferase</keyword>
<dbReference type="Pfam" id="PF00069">
    <property type="entry name" value="Pkinase"/>
    <property type="match status" value="1"/>
</dbReference>
<dbReference type="GO" id="GO:0005737">
    <property type="term" value="C:cytoplasm"/>
    <property type="evidence" value="ECO:0007669"/>
    <property type="project" value="TreeGrafter"/>
</dbReference>
<keyword evidence="4" id="KW-0067">ATP-binding</keyword>
<dbReference type="AlphaFoldDB" id="A0A5J5EG38"/>
<dbReference type="InterPro" id="IPR008271">
    <property type="entry name" value="Ser/Thr_kinase_AS"/>
</dbReference>
<gene>
    <name evidence="8" type="ORF">FN846DRAFT_895453</name>
</gene>
<feature type="compositionally biased region" description="Low complexity" evidence="6">
    <location>
        <begin position="174"/>
        <end position="190"/>
    </location>
</feature>
<reference evidence="8 9" key="1">
    <citation type="submission" date="2019-09" db="EMBL/GenBank/DDBJ databases">
        <title>Draft genome of the ectomycorrhizal ascomycete Sphaerosporella brunnea.</title>
        <authorList>
            <consortium name="DOE Joint Genome Institute"/>
            <person name="Benucci G.M."/>
            <person name="Marozzi G."/>
            <person name="Antonielli L."/>
            <person name="Sanchez S."/>
            <person name="Marco P."/>
            <person name="Wang X."/>
            <person name="Falini L.B."/>
            <person name="Barry K."/>
            <person name="Haridas S."/>
            <person name="Lipzen A."/>
            <person name="Labutti K."/>
            <person name="Grigoriev I.V."/>
            <person name="Murat C."/>
            <person name="Martin F."/>
            <person name="Albertini E."/>
            <person name="Donnini D."/>
            <person name="Bonito G."/>
        </authorList>
    </citation>
    <scope>NUCLEOTIDE SEQUENCE [LARGE SCALE GENOMIC DNA]</scope>
    <source>
        <strain evidence="8 9">Sb_GMNB300</strain>
    </source>
</reference>
<dbReference type="GO" id="GO:0110031">
    <property type="term" value="P:negative regulation of G2/MI transition of meiotic cell cycle"/>
    <property type="evidence" value="ECO:0007669"/>
    <property type="project" value="TreeGrafter"/>
</dbReference>
<proteinExistence type="inferred from homology"/>
<evidence type="ECO:0000313" key="9">
    <source>
        <dbReference type="Proteomes" id="UP000326924"/>
    </source>
</evidence>